<dbReference type="GO" id="GO:0005509">
    <property type="term" value="F:calcium ion binding"/>
    <property type="evidence" value="ECO:0007669"/>
    <property type="project" value="InterPro"/>
</dbReference>
<keyword evidence="1" id="KW-0106">Calcium</keyword>
<dbReference type="OrthoDB" id="418312at2759"/>
<feature type="domain" description="EF-hand" evidence="2">
    <location>
        <begin position="59"/>
        <end position="94"/>
    </location>
</feature>
<dbReference type="SUPFAM" id="SSF47473">
    <property type="entry name" value="EF-hand"/>
    <property type="match status" value="1"/>
</dbReference>
<organism evidence="3 4">
    <name type="scientific">Symbiodinium natans</name>
    <dbReference type="NCBI Taxonomy" id="878477"/>
    <lineage>
        <taxon>Eukaryota</taxon>
        <taxon>Sar</taxon>
        <taxon>Alveolata</taxon>
        <taxon>Dinophyceae</taxon>
        <taxon>Suessiales</taxon>
        <taxon>Symbiodiniaceae</taxon>
        <taxon>Symbiodinium</taxon>
    </lineage>
</organism>
<protein>
    <submittedName>
        <fullName evidence="3">MLC1 protein</fullName>
    </submittedName>
</protein>
<feature type="domain" description="EF-hand" evidence="2">
    <location>
        <begin position="95"/>
        <end position="130"/>
    </location>
</feature>
<dbReference type="InterPro" id="IPR022074">
    <property type="entry name" value="DUF3626"/>
</dbReference>
<accession>A0A812TQE7</accession>
<dbReference type="Pfam" id="PF13499">
    <property type="entry name" value="EF-hand_7"/>
    <property type="match status" value="1"/>
</dbReference>
<dbReference type="Pfam" id="PF12294">
    <property type="entry name" value="DUF3626"/>
    <property type="match status" value="1"/>
</dbReference>
<proteinExistence type="predicted"/>
<evidence type="ECO:0000313" key="3">
    <source>
        <dbReference type="EMBL" id="CAE7543815.1"/>
    </source>
</evidence>
<dbReference type="PROSITE" id="PS00018">
    <property type="entry name" value="EF_HAND_1"/>
    <property type="match status" value="1"/>
</dbReference>
<keyword evidence="4" id="KW-1185">Reference proteome</keyword>
<dbReference type="SMART" id="SM00054">
    <property type="entry name" value="EFh"/>
    <property type="match status" value="1"/>
</dbReference>
<dbReference type="Proteomes" id="UP000604046">
    <property type="component" value="Unassembled WGS sequence"/>
</dbReference>
<comment type="caution">
    <text evidence="3">The sequence shown here is derived from an EMBL/GenBank/DDBJ whole genome shotgun (WGS) entry which is preliminary data.</text>
</comment>
<sequence length="626" mass="69708">MAGGAPKDRLYEVLAQHRYLDSGHHALNEYVRQIREANDDPSAGDPNDLLDRLEQEVKAEEETLARAFNLFDSKRKGELEKGDLKSMNRYLGFPSDDADIQRLLKMIDTDGSGKISFTEFQEYVGKMGGSGKLFEERQKRIKQKLGYDLRESADTEAISAQLTSAGIDREAQAYWKMVVQPSEFQEAARMQQCQQKAVKHIRALAKKNHQEALPELQKRVASLRFQEEDLWLTLAWIRELAPVIIHVNLDKMLQFMEKDTHYRNQFETNTSGGLLKPATREKWERDLFGGSYDGSAGKDRPKYGVQNVMNDHRGVVRCAQYGDSYLILKDVRLRCTFSPEDSANLRADKLAVLDFYAHVLLQYDIAELSETIKVATSKDAALLGDSDKVGKMKYKEAQIHGEIDLRKHVERLVAHTRHRGTSEGSRIQTMCKQKGFGFSWMDEEQERMRKEKIGELGGAAWQKRLQQLQEDGGELEVPEGYCRVGCGRQVAPGVTRAGRPFTTCCRGCIMGFGHDLRCGNIDASKVGPGKCKNGCGLNVAPGCDSKGRPLTTCCKGCALGMAHDRFCQKAAPSGSSRGYKPEPGMCKIGCGRKVAPGTTRSGNPYDTCCRDCSTSGGATHSSSCAK</sequence>
<dbReference type="Gene3D" id="1.10.238.10">
    <property type="entry name" value="EF-hand"/>
    <property type="match status" value="1"/>
</dbReference>
<reference evidence="3" key="1">
    <citation type="submission" date="2021-02" db="EMBL/GenBank/DDBJ databases">
        <authorList>
            <person name="Dougan E. K."/>
            <person name="Rhodes N."/>
            <person name="Thang M."/>
            <person name="Chan C."/>
        </authorList>
    </citation>
    <scope>NUCLEOTIDE SEQUENCE</scope>
</reference>
<name>A0A812TQE7_9DINO</name>
<dbReference type="PROSITE" id="PS50222">
    <property type="entry name" value="EF_HAND_2"/>
    <property type="match status" value="2"/>
</dbReference>
<gene>
    <name evidence="3" type="primary">MLC1</name>
    <name evidence="3" type="ORF">SNAT2548_LOCUS30498</name>
</gene>
<dbReference type="InterPro" id="IPR002048">
    <property type="entry name" value="EF_hand_dom"/>
</dbReference>
<dbReference type="CDD" id="cd00051">
    <property type="entry name" value="EFh"/>
    <property type="match status" value="1"/>
</dbReference>
<dbReference type="InterPro" id="IPR018247">
    <property type="entry name" value="EF_Hand_1_Ca_BS"/>
</dbReference>
<evidence type="ECO:0000313" key="4">
    <source>
        <dbReference type="Proteomes" id="UP000604046"/>
    </source>
</evidence>
<evidence type="ECO:0000259" key="2">
    <source>
        <dbReference type="PROSITE" id="PS50222"/>
    </source>
</evidence>
<dbReference type="AlphaFoldDB" id="A0A812TQE7"/>
<evidence type="ECO:0000256" key="1">
    <source>
        <dbReference type="ARBA" id="ARBA00022837"/>
    </source>
</evidence>
<dbReference type="EMBL" id="CAJNDS010002609">
    <property type="protein sequence ID" value="CAE7543815.1"/>
    <property type="molecule type" value="Genomic_DNA"/>
</dbReference>
<dbReference type="InterPro" id="IPR011992">
    <property type="entry name" value="EF-hand-dom_pair"/>
</dbReference>